<dbReference type="GO" id="GO:0004521">
    <property type="term" value="F:RNA endonuclease activity"/>
    <property type="evidence" value="ECO:0007669"/>
    <property type="project" value="TreeGrafter"/>
</dbReference>
<reference evidence="4 5" key="1">
    <citation type="submission" date="2019-01" db="EMBL/GenBank/DDBJ databases">
        <title>Draft genome sequence of Dictyobacter sp. Uno17.</title>
        <authorList>
            <person name="Wang C.M."/>
            <person name="Zheng Y."/>
            <person name="Sakai Y."/>
            <person name="Abe K."/>
            <person name="Yokota A."/>
            <person name="Yabe S."/>
        </authorList>
    </citation>
    <scope>NUCLEOTIDE SEQUENCE [LARGE SCALE GENOMIC DNA]</scope>
    <source>
        <strain evidence="4 5">Uno17</strain>
    </source>
</reference>
<dbReference type="Gene3D" id="3.40.50.10890">
    <property type="match status" value="1"/>
</dbReference>
<dbReference type="InterPro" id="IPR022712">
    <property type="entry name" value="Beta_Casp"/>
</dbReference>
<proteinExistence type="predicted"/>
<protein>
    <recommendedName>
        <fullName evidence="6">MBL fold hydrolase</fullName>
    </recommendedName>
</protein>
<comment type="caution">
    <text evidence="4">The sequence shown here is derived from an EMBL/GenBank/DDBJ whole genome shotgun (WGS) entry which is preliminary data.</text>
</comment>
<dbReference type="Proteomes" id="UP000322530">
    <property type="component" value="Unassembled WGS sequence"/>
</dbReference>
<evidence type="ECO:0000256" key="1">
    <source>
        <dbReference type="ARBA" id="ARBA00022801"/>
    </source>
</evidence>
<dbReference type="EMBL" id="BIXY01000035">
    <property type="protein sequence ID" value="GCF09037.1"/>
    <property type="molecule type" value="Genomic_DNA"/>
</dbReference>
<evidence type="ECO:0008006" key="6">
    <source>
        <dbReference type="Google" id="ProtNLM"/>
    </source>
</evidence>
<dbReference type="SMART" id="SM00849">
    <property type="entry name" value="Lactamase_B"/>
    <property type="match status" value="1"/>
</dbReference>
<dbReference type="Pfam" id="PF10996">
    <property type="entry name" value="Beta-Casp"/>
    <property type="match status" value="1"/>
</dbReference>
<evidence type="ECO:0000313" key="4">
    <source>
        <dbReference type="EMBL" id="GCF09037.1"/>
    </source>
</evidence>
<dbReference type="PANTHER" id="PTHR11203:SF37">
    <property type="entry name" value="INTEGRATOR COMPLEX SUBUNIT 11"/>
    <property type="match status" value="1"/>
</dbReference>
<dbReference type="InterPro" id="IPR050698">
    <property type="entry name" value="MBL"/>
</dbReference>
<accession>A0A5A5TCH1</accession>
<gene>
    <name evidence="4" type="ORF">KDI_26010</name>
</gene>
<sequence length="1413" mass="156470">MHVLFVGGTSEVGASCLAVQIANQWIVIDAGVRVDRSADPLPDFALLEGKDVRAIFVTHAHADHIGSLPLLHQAYPTAPIFASRATGLLMEVMLADAQRIMQRRAVEEMELPLYPNDLVERMLNQVRPLPIGEAVLIPELPDLTVIASLAGHIAGAVSFGFVAPDGSLVVSGDISVTDQRTVAGAQPPPLEKPDLLVLEATYGSRLHANRQAEEQRLAQAVAEGIERGGPVLIPCFGLGRGQEVLLLLVDAQQRGLIPEFPIYVDGLVRRVCSTYHLLPEALTPRLMRQIRKGYYPFAGRRITYVKDEHDRERILAGEPACIISSSGMLTGGPSVWYAARLVANPLASILITSYQDEESPGKRLLDIAEHRQESLELDGVTVPIHCQVGKYSLSAHADAGELASYAAALQPQHVALVHGDDESRGALRARLTDTQVLLPDNASAFTITGGHVIHSAVTQQKVIPLSELTSGVGKGTIFAPEHVEKLWQAVSQVPTLRIVTARELAFIWEGHADEGTIARILDVLKQDPRSRYFMPHRALEEAFYVRGKSISSELFSDLIGQVLFVQVAFGGSPMPALCRGLLPTASVRVQFAPGVSDRIRYAYSAILDVLGPLPEHLEERQVSSYLLELNRQARILRRSLSVHKLANLCQENATYSLSDLCELAGVSANALADRLAVADLVQRSSSLFYVQQMPLYEEGQTLYTLAPNWQEVVKRNENESSGVQIDRRAILQIIEQHIGNPPDLYRRRFDAESGDVILSFHFPDIARKKYQQALSEAAEEADVTIAISPYAHQDALAEVACQVLPEGSTIQSHPSVYQETKYIHFEATGQTTPQALKEAQARFRELTGWHLTFTGITIGAMAVPQAQPETVAEPVLPKLSGVEDAVSVAEQRLNNLPGFMQVESNEDEHSLILSFLFPDIARGRYAALWQEIADTTGWSVKLVPVASRDALIEVAKRSLPDGLVCVGIPEVLSQQKVVRLIYDGHDSQEDINDARTEFQVTTGWMLSLIYGSTTVSIPANNYPGNYQYPRAGGAHTSEKPYRMEDALHYAQDLLKLLPGYLRVKVEADTRTLVPRFTFPDIAKERYAAQLASITEVTGWNVRLHLIIYPPALKEVLEYILPEGISCIDTPSIYQDKRKVGIVCVGSISPDAVVEVQQKFLEETGWSLELRGSSVEPTLEEVLQVKAPAVSRMQAMLRVVEAFGSAPDFYQIGVDDRRLVLWLHFYFPELARIRYGAEIEHLSQEIGWNIDIDKDVHQKALVEAVLHLLPPHVTIIGKKAVLHEQLTLRLTCTGSLDADELQTIQRCFTRETGWNLLLDFSGQHAFYIASQAQEGVQERHNENVRAEREPMLEHDAQAFVQARLAQHGVVQRQLVDVMRHILLVHFKQSNGQNNIDMHLLTELEKETGWQIKLA</sequence>
<dbReference type="Pfam" id="PF00753">
    <property type="entry name" value="Lactamase_B"/>
    <property type="match status" value="1"/>
</dbReference>
<name>A0A5A5TCH1_9CHLR</name>
<feature type="domain" description="Metallo-beta-lactamase" evidence="2">
    <location>
        <begin position="13"/>
        <end position="225"/>
    </location>
</feature>
<evidence type="ECO:0000259" key="2">
    <source>
        <dbReference type="SMART" id="SM00849"/>
    </source>
</evidence>
<keyword evidence="5" id="KW-1185">Reference proteome</keyword>
<keyword evidence="1" id="KW-0378">Hydrolase</keyword>
<dbReference type="RefSeq" id="WP_149401998.1">
    <property type="nucleotide sequence ID" value="NZ_BIXY01000035.1"/>
</dbReference>
<dbReference type="Gene3D" id="3.60.15.10">
    <property type="entry name" value="Ribonuclease Z/Hydroxyacylglutathione hydrolase-like"/>
    <property type="match status" value="1"/>
</dbReference>
<dbReference type="SMART" id="SM01027">
    <property type="entry name" value="Beta-Casp"/>
    <property type="match status" value="1"/>
</dbReference>
<evidence type="ECO:0000313" key="5">
    <source>
        <dbReference type="Proteomes" id="UP000322530"/>
    </source>
</evidence>
<feature type="domain" description="Beta-Casp" evidence="3">
    <location>
        <begin position="241"/>
        <end position="364"/>
    </location>
</feature>
<dbReference type="PANTHER" id="PTHR11203">
    <property type="entry name" value="CLEAVAGE AND POLYADENYLATION SPECIFICITY FACTOR FAMILY MEMBER"/>
    <property type="match status" value="1"/>
</dbReference>
<dbReference type="InterPro" id="IPR011108">
    <property type="entry name" value="RMMBL"/>
</dbReference>
<dbReference type="InterPro" id="IPR036866">
    <property type="entry name" value="RibonucZ/Hydroxyglut_hydro"/>
</dbReference>
<dbReference type="Pfam" id="PF07521">
    <property type="entry name" value="RMMBL"/>
    <property type="match status" value="1"/>
</dbReference>
<dbReference type="CDD" id="cd16295">
    <property type="entry name" value="TTHA0252-CPSF-like_MBL-fold"/>
    <property type="match status" value="1"/>
</dbReference>
<dbReference type="InterPro" id="IPR001279">
    <property type="entry name" value="Metallo-B-lactamas"/>
</dbReference>
<dbReference type="OrthoDB" id="9803916at2"/>
<dbReference type="GO" id="GO:0016787">
    <property type="term" value="F:hydrolase activity"/>
    <property type="evidence" value="ECO:0007669"/>
    <property type="project" value="UniProtKB-KW"/>
</dbReference>
<organism evidence="4 5">
    <name type="scientific">Dictyobacter arantiisoli</name>
    <dbReference type="NCBI Taxonomy" id="2014874"/>
    <lineage>
        <taxon>Bacteria</taxon>
        <taxon>Bacillati</taxon>
        <taxon>Chloroflexota</taxon>
        <taxon>Ktedonobacteria</taxon>
        <taxon>Ktedonobacterales</taxon>
        <taxon>Dictyobacteraceae</taxon>
        <taxon>Dictyobacter</taxon>
    </lineage>
</organism>
<evidence type="ECO:0000259" key="3">
    <source>
        <dbReference type="SMART" id="SM01027"/>
    </source>
</evidence>
<dbReference type="SUPFAM" id="SSF56281">
    <property type="entry name" value="Metallo-hydrolase/oxidoreductase"/>
    <property type="match status" value="1"/>
</dbReference>